<protein>
    <recommendedName>
        <fullName evidence="2">Fibrinogen C-terminal domain-containing protein</fullName>
    </recommendedName>
</protein>
<dbReference type="SMART" id="SM00186">
    <property type="entry name" value="FBG"/>
    <property type="match status" value="1"/>
</dbReference>
<keyword evidence="1" id="KW-1015">Disulfide bond</keyword>
<dbReference type="EMBL" id="MRZV01000745">
    <property type="protein sequence ID" value="PIK44921.1"/>
    <property type="molecule type" value="Genomic_DNA"/>
</dbReference>
<name>A0A2G8KA96_STIJA</name>
<dbReference type="STRING" id="307972.A0A2G8KA96"/>
<evidence type="ECO:0000256" key="1">
    <source>
        <dbReference type="ARBA" id="ARBA00023157"/>
    </source>
</evidence>
<accession>A0A2G8KA96</accession>
<keyword evidence="4" id="KW-1185">Reference proteome</keyword>
<evidence type="ECO:0000313" key="3">
    <source>
        <dbReference type="EMBL" id="PIK44921.1"/>
    </source>
</evidence>
<dbReference type="GO" id="GO:0005615">
    <property type="term" value="C:extracellular space"/>
    <property type="evidence" value="ECO:0007669"/>
    <property type="project" value="TreeGrafter"/>
</dbReference>
<sequence length="232" mass="26994">MHFPLNFFIGGGAEPPSPPPGSAATDIYSQSGRKPHRHVVNIPLNTCTITAHRNNYNGRVIQRRVDGSVDFYADWYTYKYGFGFLSNEFWIGNEKLYFLTNQADYQLRIDLVNSLGSPYYANFDLFRISGEDDLYRLVELGEYSGDADLTNTGSAMHYHLGMPFTTYDRDNDWDWNFNCARLKLGAWWYKECYESNLNGRYYTPYPGEGITWYNLPGGRYHIKFSEMKIRHI</sequence>
<dbReference type="InterPro" id="IPR002181">
    <property type="entry name" value="Fibrinogen_a/b/g_C_dom"/>
</dbReference>
<dbReference type="Pfam" id="PF00147">
    <property type="entry name" value="Fibrinogen_C"/>
    <property type="match status" value="1"/>
</dbReference>
<comment type="caution">
    <text evidence="3">The sequence shown here is derived from an EMBL/GenBank/DDBJ whole genome shotgun (WGS) entry which is preliminary data.</text>
</comment>
<gene>
    <name evidence="3" type="ORF">BSL78_18227</name>
</gene>
<dbReference type="CDD" id="cd00087">
    <property type="entry name" value="FReD"/>
    <property type="match status" value="1"/>
</dbReference>
<dbReference type="PANTHER" id="PTHR19143">
    <property type="entry name" value="FIBRINOGEN/TENASCIN/ANGIOPOEITIN"/>
    <property type="match status" value="1"/>
</dbReference>
<dbReference type="InterPro" id="IPR014716">
    <property type="entry name" value="Fibrinogen_a/b/g_C_1"/>
</dbReference>
<dbReference type="InterPro" id="IPR036056">
    <property type="entry name" value="Fibrinogen-like_C"/>
</dbReference>
<dbReference type="InterPro" id="IPR050373">
    <property type="entry name" value="Fibrinogen_C-term_domain"/>
</dbReference>
<dbReference type="OrthoDB" id="6145874at2759"/>
<dbReference type="Proteomes" id="UP000230750">
    <property type="component" value="Unassembled WGS sequence"/>
</dbReference>
<evidence type="ECO:0000313" key="4">
    <source>
        <dbReference type="Proteomes" id="UP000230750"/>
    </source>
</evidence>
<dbReference type="PROSITE" id="PS00514">
    <property type="entry name" value="FIBRINOGEN_C_1"/>
    <property type="match status" value="1"/>
</dbReference>
<evidence type="ECO:0000259" key="2">
    <source>
        <dbReference type="PROSITE" id="PS51406"/>
    </source>
</evidence>
<dbReference type="Gene3D" id="3.90.215.10">
    <property type="entry name" value="Gamma Fibrinogen, chain A, domain 1"/>
    <property type="match status" value="1"/>
</dbReference>
<dbReference type="InterPro" id="IPR020837">
    <property type="entry name" value="Fibrinogen_CS"/>
</dbReference>
<feature type="domain" description="Fibrinogen C-terminal" evidence="2">
    <location>
        <begin position="15"/>
        <end position="232"/>
    </location>
</feature>
<reference evidence="3 4" key="1">
    <citation type="journal article" date="2017" name="PLoS Biol.">
        <title>The sea cucumber genome provides insights into morphological evolution and visceral regeneration.</title>
        <authorList>
            <person name="Zhang X."/>
            <person name="Sun L."/>
            <person name="Yuan J."/>
            <person name="Sun Y."/>
            <person name="Gao Y."/>
            <person name="Zhang L."/>
            <person name="Li S."/>
            <person name="Dai H."/>
            <person name="Hamel J.F."/>
            <person name="Liu C."/>
            <person name="Yu Y."/>
            <person name="Liu S."/>
            <person name="Lin W."/>
            <person name="Guo K."/>
            <person name="Jin S."/>
            <person name="Xu P."/>
            <person name="Storey K.B."/>
            <person name="Huan P."/>
            <person name="Zhang T."/>
            <person name="Zhou Y."/>
            <person name="Zhang J."/>
            <person name="Lin C."/>
            <person name="Li X."/>
            <person name="Xing L."/>
            <person name="Huo D."/>
            <person name="Sun M."/>
            <person name="Wang L."/>
            <person name="Mercier A."/>
            <person name="Li F."/>
            <person name="Yang H."/>
            <person name="Xiang J."/>
        </authorList>
    </citation>
    <scope>NUCLEOTIDE SEQUENCE [LARGE SCALE GENOMIC DNA]</scope>
    <source>
        <strain evidence="3">Shaxun</strain>
        <tissue evidence="3">Muscle</tissue>
    </source>
</reference>
<organism evidence="3 4">
    <name type="scientific">Stichopus japonicus</name>
    <name type="common">Sea cucumber</name>
    <dbReference type="NCBI Taxonomy" id="307972"/>
    <lineage>
        <taxon>Eukaryota</taxon>
        <taxon>Metazoa</taxon>
        <taxon>Echinodermata</taxon>
        <taxon>Eleutherozoa</taxon>
        <taxon>Echinozoa</taxon>
        <taxon>Holothuroidea</taxon>
        <taxon>Aspidochirotacea</taxon>
        <taxon>Aspidochirotida</taxon>
        <taxon>Stichopodidae</taxon>
        <taxon>Apostichopus</taxon>
    </lineage>
</organism>
<proteinExistence type="predicted"/>
<dbReference type="AlphaFoldDB" id="A0A2G8KA96"/>
<dbReference type="PROSITE" id="PS51406">
    <property type="entry name" value="FIBRINOGEN_C_2"/>
    <property type="match status" value="1"/>
</dbReference>
<dbReference type="SUPFAM" id="SSF56496">
    <property type="entry name" value="Fibrinogen C-terminal domain-like"/>
    <property type="match status" value="1"/>
</dbReference>